<protein>
    <submittedName>
        <fullName evidence="5">DNRLRE domain-containing protein</fullName>
    </submittedName>
</protein>
<dbReference type="AlphaFoldDB" id="A0A518VAL9"/>
<dbReference type="GO" id="GO:0005576">
    <property type="term" value="C:extracellular region"/>
    <property type="evidence" value="ECO:0007669"/>
    <property type="project" value="UniProtKB-SubCell"/>
</dbReference>
<keyword evidence="3" id="KW-0732">Signal</keyword>
<dbReference type="InterPro" id="IPR055372">
    <property type="entry name" value="CBM96"/>
</dbReference>
<dbReference type="Proteomes" id="UP000319432">
    <property type="component" value="Chromosome"/>
</dbReference>
<accession>A0A518VAL9</accession>
<organism evidence="5 6">
    <name type="scientific">Brevibacillus laterosporus</name>
    <name type="common">Bacillus laterosporus</name>
    <dbReference type="NCBI Taxonomy" id="1465"/>
    <lineage>
        <taxon>Bacteria</taxon>
        <taxon>Bacillati</taxon>
        <taxon>Bacillota</taxon>
        <taxon>Bacilli</taxon>
        <taxon>Bacillales</taxon>
        <taxon>Paenibacillaceae</taxon>
        <taxon>Brevibacillus</taxon>
    </lineage>
</organism>
<keyword evidence="2" id="KW-0964">Secreted</keyword>
<evidence type="ECO:0000256" key="2">
    <source>
        <dbReference type="ARBA" id="ARBA00022525"/>
    </source>
</evidence>
<dbReference type="NCBIfam" id="NF033679">
    <property type="entry name" value="DNRLRE_dom"/>
    <property type="match status" value="1"/>
</dbReference>
<feature type="domain" description="Carbohydrate-binding module family 96" evidence="4">
    <location>
        <begin position="234"/>
        <end position="390"/>
    </location>
</feature>
<keyword evidence="6" id="KW-1185">Reference proteome</keyword>
<dbReference type="Gene3D" id="2.60.120.970">
    <property type="match status" value="1"/>
</dbReference>
<evidence type="ECO:0000256" key="3">
    <source>
        <dbReference type="ARBA" id="ARBA00022729"/>
    </source>
</evidence>
<gene>
    <name evidence="5" type="ORF">EEL30_18115</name>
</gene>
<reference evidence="5 6" key="1">
    <citation type="submission" date="2018-11" db="EMBL/GenBank/DDBJ databases">
        <title>Phylogenetic determinants of toxin gene distribution in genomes of Brevibacillus laterosporus.</title>
        <authorList>
            <person name="Glare T.R."/>
            <person name="Durrant A."/>
            <person name="Berry C."/>
            <person name="Palma L."/>
            <person name="Ormskirk M."/>
            <person name="Cox M.O."/>
        </authorList>
    </citation>
    <scope>NUCLEOTIDE SEQUENCE [LARGE SCALE GENOMIC DNA]</scope>
    <source>
        <strain evidence="5 6">1821L</strain>
    </source>
</reference>
<proteinExistence type="predicted"/>
<name>A0A518VAL9_BRELA</name>
<evidence type="ECO:0000313" key="6">
    <source>
        <dbReference type="Proteomes" id="UP000319432"/>
    </source>
</evidence>
<evidence type="ECO:0000256" key="1">
    <source>
        <dbReference type="ARBA" id="ARBA00004613"/>
    </source>
</evidence>
<evidence type="ECO:0000259" key="4">
    <source>
        <dbReference type="Pfam" id="PF24517"/>
    </source>
</evidence>
<sequence length="1132" mass="123898">MPNSTEDTDYSQSHLGSVIKISSALKMSVKVDIIGEKSSYIVSSIFVTASGTNTLLSAISISEENFLFGKVEVAGVFIYDVNGTLYVGSPRDTLNAAIAIRNKNKMQSEIDIVGAKNSEIDGGIFVSVPSDIYSSIGIINKNKMTSEIAINGVYRSNLQGSLTIPATNNIESSILVRCGNKMFGTSKVIPTDDSDLEGTIGIILNREIPATVLIKRSNKLYGIMDITEQPNQSTELTPVRDAFLSEKVPLLNYGGEQTLVVGLGTARYRTILGFNSSAIPEDHEVESAVLRLYITEGREPNRKLGLYATSNDWTEYGVTWINQPDKRELITDVHAIHAGSITFDITEWLKQQRKSSKTNYSFYVVAENETEQIYYSFFSRESNQKPALKILHHSLTIPSTSRANIDGSIEVNSLLTPKDIPSTIKVLPPLDTLSTEEAGISLHAWDTNAEDGDKVNVYLQTPNGNGRLIKQNWSLKSSGNSTNSDFLDIELDEGLNVIIYEGVSPGTSGDLTSNIKLLTYGTRDKAGSFPNMLSINKQGKWESLKSNEFQATIKRAAQALDGLEYIDPKPVITWRVIRRPISDIGGSVLVERRKFLESRIIVSRPNLAGDVHVRQSTDNDLHSSLVASQRDFDDFGGSILIGQPNLPSSIRVKGRSDIDGGIKVTYPITYEVPSSLFVSKGVIVSSIFVTIAGKSDMASTLRTQRPIIKKDVPAKLFVNRKSLPSRVTIRAVGNDDSRGSISILSSIQKEDLPVILSVTRNNVKSSLEVLSHDDVNSFLIVRPYHHSILDSSLGVSRGNLPSTIDVFQPRTRVSNSIKSTIDVWHKDTIESSLRVVSGNLAGQIGVMGYGDHEIPSNLTVRIRFKDDIETVIDVATVRSYLKSKLAVAKQNEMLGRVDNIVRMGKGDLPSTLHPTICNTVASTLGVRNRNHMEGNVVIGFLRESDLLSTLDIAPTSTIPCNIVVRRDGSSDKASKIIIRSKKNHDLPSSISVFSASEVPSSISVKKTVNNNLLSSIDVKRHTSLPCSILIKAKATKNLSAMIIIKQVGNRDLISLLNVVIRANDEIGGSILVGKASNIEATIAVKRTDSSDLPAKVEVWHSSKIPCEIEVNVKNEVPCSIDIVTDYGYYYIM</sequence>
<dbReference type="EMBL" id="CP033464">
    <property type="protein sequence ID" value="QDX94038.1"/>
    <property type="molecule type" value="Genomic_DNA"/>
</dbReference>
<dbReference type="Pfam" id="PF24517">
    <property type="entry name" value="CBM96"/>
    <property type="match status" value="1"/>
</dbReference>
<comment type="subcellular location">
    <subcellularLocation>
        <location evidence="1">Secreted</location>
    </subcellularLocation>
</comment>
<evidence type="ECO:0000313" key="5">
    <source>
        <dbReference type="EMBL" id="QDX94038.1"/>
    </source>
</evidence>
<dbReference type="OrthoDB" id="2476528at2"/>